<dbReference type="EMBL" id="AFRT01002125">
    <property type="protein sequence ID" value="ELU38583.1"/>
    <property type="molecule type" value="Genomic_DNA"/>
</dbReference>
<evidence type="ECO:0000313" key="4">
    <source>
        <dbReference type="Proteomes" id="UP000011668"/>
    </source>
</evidence>
<evidence type="ECO:0000256" key="1">
    <source>
        <dbReference type="SAM" id="MobiDB-lite"/>
    </source>
</evidence>
<keyword evidence="4" id="KW-1185">Reference proteome</keyword>
<sequence length="581" mass="64817">MRSRDKRSPMLPQPGNSRLTNVSKGEPIIVPKRIFSRGLLRRRRFYIILGLFLVVLYYLRIFESSVQPLPGYEVAYEEEITHAMGVNNNDDGMKYLHFKVSPYASFLHAHLAHATNRVYVFDPLEPKSKDTSYWSGKKVQPLSSVLNLGDGWDTKGGETRVTLFRDNNINQCERRDSAIIFAWVASCLPSEKGGPNPALLMNTWTKRILKQDAQCIEIIGEPFPESSLESKAINDLFDIVSSSPVLKQYVFRHNIQAAASSILPTATQTSLSPTANNTVVLQSYLPPSGADDPCADLAVRGAPFRTFAHLRGIPTPFETPASKMHYEQRCNPTVRDLVGRLVDGPLGMTPEQWVGRKRWFEELRYELTTTYGWESVRWAAAGAKTESVAIDTELATRSHSPKIDSVGQFTEFSSNIVLLRAARGISMGSLSGVLVCHGSTTYQPENGCTSRGSPPFWNRRQLECVSASTPSIRQLHPTKAEKAWSGTTHEPVYRTSHSKTDDGGIDMQQSYHEKECWIPVDRLIHNIRSIMPSASNVMRLFKHGETIWNKSRPGASESTSGPVKGKPQPHKGSETKCLNAV</sequence>
<keyword evidence="2" id="KW-0472">Membrane</keyword>
<feature type="region of interest" description="Disordered" evidence="1">
    <location>
        <begin position="478"/>
        <end position="502"/>
    </location>
</feature>
<dbReference type="OrthoDB" id="3198633at2759"/>
<organism evidence="3 4">
    <name type="scientific">Thanatephorus cucumeris (strain AG1-IA)</name>
    <name type="common">Rice sheath blight fungus</name>
    <name type="synonym">Rhizoctonia solani</name>
    <dbReference type="NCBI Taxonomy" id="983506"/>
    <lineage>
        <taxon>Eukaryota</taxon>
        <taxon>Fungi</taxon>
        <taxon>Dikarya</taxon>
        <taxon>Basidiomycota</taxon>
        <taxon>Agaricomycotina</taxon>
        <taxon>Agaricomycetes</taxon>
        <taxon>Cantharellales</taxon>
        <taxon>Ceratobasidiaceae</taxon>
        <taxon>Rhizoctonia</taxon>
        <taxon>Rhizoctonia solani AG-1</taxon>
    </lineage>
</organism>
<proteinExistence type="predicted"/>
<dbReference type="STRING" id="983506.L8WP85"/>
<name>L8WP85_THACA</name>
<keyword evidence="2" id="KW-0812">Transmembrane</keyword>
<comment type="caution">
    <text evidence="3">The sequence shown here is derived from an EMBL/GenBank/DDBJ whole genome shotgun (WGS) entry which is preliminary data.</text>
</comment>
<dbReference type="HOGENOM" id="CLU_469445_0_0_1"/>
<feature type="region of interest" description="Disordered" evidence="1">
    <location>
        <begin position="1"/>
        <end position="22"/>
    </location>
</feature>
<protein>
    <recommendedName>
        <fullName evidence="5">Transmembrane protein</fullName>
    </recommendedName>
</protein>
<reference evidence="3 4" key="1">
    <citation type="journal article" date="2013" name="Nat. Commun.">
        <title>The evolution and pathogenic mechanisms of the rice sheath blight pathogen.</title>
        <authorList>
            <person name="Zheng A."/>
            <person name="Lin R."/>
            <person name="Xu L."/>
            <person name="Qin P."/>
            <person name="Tang C."/>
            <person name="Ai P."/>
            <person name="Zhang D."/>
            <person name="Liu Y."/>
            <person name="Sun Z."/>
            <person name="Feng H."/>
            <person name="Wang Y."/>
            <person name="Chen Y."/>
            <person name="Liang X."/>
            <person name="Fu R."/>
            <person name="Li Q."/>
            <person name="Zhang J."/>
            <person name="Yu X."/>
            <person name="Xie Z."/>
            <person name="Ding L."/>
            <person name="Guan P."/>
            <person name="Tang J."/>
            <person name="Liang Y."/>
            <person name="Wang S."/>
            <person name="Deng Q."/>
            <person name="Li S."/>
            <person name="Zhu J."/>
            <person name="Wang L."/>
            <person name="Liu H."/>
            <person name="Li P."/>
        </authorList>
    </citation>
    <scope>NUCLEOTIDE SEQUENCE [LARGE SCALE GENOMIC DNA]</scope>
    <source>
        <strain evidence="4">AG-1 IA</strain>
    </source>
</reference>
<evidence type="ECO:0008006" key="5">
    <source>
        <dbReference type="Google" id="ProtNLM"/>
    </source>
</evidence>
<dbReference type="AlphaFoldDB" id="L8WP85"/>
<dbReference type="Proteomes" id="UP000011668">
    <property type="component" value="Unassembled WGS sequence"/>
</dbReference>
<evidence type="ECO:0000256" key="2">
    <source>
        <dbReference type="SAM" id="Phobius"/>
    </source>
</evidence>
<evidence type="ECO:0000313" key="3">
    <source>
        <dbReference type="EMBL" id="ELU38583.1"/>
    </source>
</evidence>
<feature type="region of interest" description="Disordered" evidence="1">
    <location>
        <begin position="549"/>
        <end position="581"/>
    </location>
</feature>
<feature type="transmembrane region" description="Helical" evidence="2">
    <location>
        <begin position="45"/>
        <end position="62"/>
    </location>
</feature>
<accession>L8WP85</accession>
<keyword evidence="2" id="KW-1133">Transmembrane helix</keyword>
<gene>
    <name evidence="3" type="ORF">AG1IA_07397</name>
</gene>